<evidence type="ECO:0000313" key="1">
    <source>
        <dbReference type="EMBL" id="EGT42203.1"/>
    </source>
</evidence>
<evidence type="ECO:0008006" key="3">
    <source>
        <dbReference type="Google" id="ProtNLM"/>
    </source>
</evidence>
<dbReference type="EMBL" id="GL380008">
    <property type="protein sequence ID" value="EGT42203.1"/>
    <property type="molecule type" value="Genomic_DNA"/>
</dbReference>
<organism evidence="2">
    <name type="scientific">Caenorhabditis brenneri</name>
    <name type="common">Nematode worm</name>
    <dbReference type="NCBI Taxonomy" id="135651"/>
    <lineage>
        <taxon>Eukaryota</taxon>
        <taxon>Metazoa</taxon>
        <taxon>Ecdysozoa</taxon>
        <taxon>Nematoda</taxon>
        <taxon>Chromadorea</taxon>
        <taxon>Rhabditida</taxon>
        <taxon>Rhabditina</taxon>
        <taxon>Rhabditomorpha</taxon>
        <taxon>Rhabditoidea</taxon>
        <taxon>Rhabditidae</taxon>
        <taxon>Peloderinae</taxon>
        <taxon>Caenorhabditis</taxon>
    </lineage>
</organism>
<dbReference type="HOGENOM" id="CLU_2040110_0_0_1"/>
<proteinExistence type="predicted"/>
<dbReference type="InParanoid" id="G0P153"/>
<dbReference type="AlphaFoldDB" id="G0P153"/>
<keyword evidence="2" id="KW-1185">Reference proteome</keyword>
<gene>
    <name evidence="1" type="ORF">CAEBREN_11038</name>
</gene>
<dbReference type="Proteomes" id="UP000008068">
    <property type="component" value="Unassembled WGS sequence"/>
</dbReference>
<evidence type="ECO:0000313" key="2">
    <source>
        <dbReference type="Proteomes" id="UP000008068"/>
    </source>
</evidence>
<reference evidence="2" key="1">
    <citation type="submission" date="2011-07" db="EMBL/GenBank/DDBJ databases">
        <authorList>
            <consortium name="Caenorhabditis brenneri Sequencing and Analysis Consortium"/>
            <person name="Wilson R.K."/>
        </authorList>
    </citation>
    <scope>NUCLEOTIDE SEQUENCE [LARGE SCALE GENOMIC DNA]</scope>
    <source>
        <strain evidence="2">PB2801</strain>
    </source>
</reference>
<protein>
    <recommendedName>
        <fullName evidence="3">C2H2-type domain-containing protein</fullName>
    </recommendedName>
</protein>
<accession>G0P153</accession>
<sequence length="134" mass="15508">MEKYKWEEFYDHGGDTKYPILNNIFSSNGHAEKQFFKCTYPCVGGSPCGHVGTVGEYTEQIAAHTSLYRIKCGSCGARFVEEAMFFDHIDRSEKSRTSEKCLVEKRQNINNDRDSVLLAYRNRNMHLLLARRED</sequence>
<name>G0P153_CAEBE</name>